<dbReference type="InterPro" id="IPR043502">
    <property type="entry name" value="DNA/RNA_pol_sf"/>
</dbReference>
<comment type="caution">
    <text evidence="1">The sequence shown here is derived from an EMBL/GenBank/DDBJ whole genome shotgun (WGS) entry which is preliminary data.</text>
</comment>
<proteinExistence type="predicted"/>
<dbReference type="AlphaFoldDB" id="A0A1Y3B0B4"/>
<keyword evidence="2" id="KW-1185">Reference proteome</keyword>
<sequence>MKILNFPRPSNQKEVTTFVCMAGFYRDLVKNFAYLAKPLFDCANAKKFNWDVKEEEAFQSIRKVIERNGEVKIPDPDLKFTYEIEGIDHISGKDNVLADTLSRIQLNLLSETIEEPVDAVIQKEPRNFQRIDGRWFRVENQRKRLYVRDQKNCENDFGGRVGNPIYSYS</sequence>
<protein>
    <recommendedName>
        <fullName evidence="3">Reverse transcriptase/retrotransposon-derived protein RNase H-like domain-containing protein</fullName>
    </recommendedName>
</protein>
<dbReference type="Gene3D" id="3.30.70.270">
    <property type="match status" value="1"/>
</dbReference>
<evidence type="ECO:0008006" key="3">
    <source>
        <dbReference type="Google" id="ProtNLM"/>
    </source>
</evidence>
<dbReference type="GO" id="GO:0071897">
    <property type="term" value="P:DNA biosynthetic process"/>
    <property type="evidence" value="ECO:0007669"/>
    <property type="project" value="UniProtKB-ARBA"/>
</dbReference>
<evidence type="ECO:0000313" key="1">
    <source>
        <dbReference type="EMBL" id="OTF74221.1"/>
    </source>
</evidence>
<dbReference type="InterPro" id="IPR043128">
    <property type="entry name" value="Rev_trsase/Diguanyl_cyclase"/>
</dbReference>
<dbReference type="PANTHER" id="PTHR33064:SF37">
    <property type="entry name" value="RIBONUCLEASE H"/>
    <property type="match status" value="1"/>
</dbReference>
<evidence type="ECO:0000313" key="2">
    <source>
        <dbReference type="Proteomes" id="UP000194236"/>
    </source>
</evidence>
<organism evidence="1 2">
    <name type="scientific">Euroglyphus maynei</name>
    <name type="common">Mayne's house dust mite</name>
    <dbReference type="NCBI Taxonomy" id="6958"/>
    <lineage>
        <taxon>Eukaryota</taxon>
        <taxon>Metazoa</taxon>
        <taxon>Ecdysozoa</taxon>
        <taxon>Arthropoda</taxon>
        <taxon>Chelicerata</taxon>
        <taxon>Arachnida</taxon>
        <taxon>Acari</taxon>
        <taxon>Acariformes</taxon>
        <taxon>Sarcoptiformes</taxon>
        <taxon>Astigmata</taxon>
        <taxon>Psoroptidia</taxon>
        <taxon>Analgoidea</taxon>
        <taxon>Pyroglyphidae</taxon>
        <taxon>Pyroglyphinae</taxon>
        <taxon>Euroglyphus</taxon>
    </lineage>
</organism>
<accession>A0A1Y3B0B4</accession>
<dbReference type="SUPFAM" id="SSF56672">
    <property type="entry name" value="DNA/RNA polymerases"/>
    <property type="match status" value="1"/>
</dbReference>
<dbReference type="Proteomes" id="UP000194236">
    <property type="component" value="Unassembled WGS sequence"/>
</dbReference>
<dbReference type="OrthoDB" id="425619at2759"/>
<name>A0A1Y3B0B4_EURMA</name>
<dbReference type="InterPro" id="IPR051320">
    <property type="entry name" value="Viral_Replic_Matur_Polypro"/>
</dbReference>
<dbReference type="EMBL" id="MUJZ01048118">
    <property type="protein sequence ID" value="OTF74221.1"/>
    <property type="molecule type" value="Genomic_DNA"/>
</dbReference>
<gene>
    <name evidence="1" type="ORF">BLA29_004475</name>
</gene>
<reference evidence="1 2" key="1">
    <citation type="submission" date="2017-03" db="EMBL/GenBank/DDBJ databases">
        <title>Genome Survey of Euroglyphus maynei.</title>
        <authorList>
            <person name="Arlian L.G."/>
            <person name="Morgan M.S."/>
            <person name="Rider S.D."/>
        </authorList>
    </citation>
    <scope>NUCLEOTIDE SEQUENCE [LARGE SCALE GENOMIC DNA]</scope>
    <source>
        <strain evidence="1">Arlian Lab</strain>
        <tissue evidence="1">Whole body</tissue>
    </source>
</reference>
<dbReference type="PANTHER" id="PTHR33064">
    <property type="entry name" value="POL PROTEIN"/>
    <property type="match status" value="1"/>
</dbReference>